<evidence type="ECO:0000256" key="15">
    <source>
        <dbReference type="PROSITE-ProRule" id="PRU00169"/>
    </source>
</evidence>
<dbReference type="Pfam" id="PF08448">
    <property type="entry name" value="PAS_4"/>
    <property type="match status" value="1"/>
</dbReference>
<feature type="active site" evidence="14">
    <location>
        <position position="127"/>
    </location>
</feature>
<evidence type="ECO:0000256" key="13">
    <source>
        <dbReference type="ARBA" id="ARBA00023136"/>
    </source>
</evidence>
<dbReference type="InterPro" id="IPR036804">
    <property type="entry name" value="CheR_N_sf"/>
</dbReference>
<feature type="active site" evidence="14">
    <location>
        <position position="7"/>
    </location>
</feature>
<dbReference type="EMBL" id="JMCB01000018">
    <property type="protein sequence ID" value="KFE63186.1"/>
    <property type="molecule type" value="Genomic_DNA"/>
</dbReference>
<dbReference type="InterPro" id="IPR001789">
    <property type="entry name" value="Sig_transdc_resp-reg_receiver"/>
</dbReference>
<dbReference type="SUPFAM" id="SSF55785">
    <property type="entry name" value="PYP-like sensor domain (PAS domain)"/>
    <property type="match status" value="2"/>
</dbReference>
<evidence type="ECO:0000256" key="17">
    <source>
        <dbReference type="SAM" id="MobiDB-lite"/>
    </source>
</evidence>
<protein>
    <submittedName>
        <fullName evidence="22">Chemotaxis protein methyltransferase CheR</fullName>
    </submittedName>
</protein>
<dbReference type="InterPro" id="IPR013656">
    <property type="entry name" value="PAS_4"/>
</dbReference>
<dbReference type="InterPro" id="IPR036890">
    <property type="entry name" value="HATPase_C_sf"/>
</dbReference>
<keyword evidence="8" id="KW-0949">S-adenosyl-L-methionine</keyword>
<keyword evidence="5 15" id="KW-0597">Phosphoprotein</keyword>
<evidence type="ECO:0000259" key="19">
    <source>
        <dbReference type="PROSITE" id="PS50110"/>
    </source>
</evidence>
<dbReference type="Gene3D" id="1.10.287.130">
    <property type="match status" value="1"/>
</dbReference>
<keyword evidence="14" id="KW-0145">Chemotaxis</keyword>
<dbReference type="Pfam" id="PF00072">
    <property type="entry name" value="Response_reg"/>
    <property type="match status" value="1"/>
</dbReference>
<dbReference type="CDD" id="cd16922">
    <property type="entry name" value="HATPase_EvgS-ArcB-TorS-like"/>
    <property type="match status" value="1"/>
</dbReference>
<dbReference type="InterPro" id="IPR029063">
    <property type="entry name" value="SAM-dependent_MTases_sf"/>
</dbReference>
<keyword evidence="9" id="KW-0547">Nucleotide-binding</keyword>
<dbReference type="InterPro" id="IPR036097">
    <property type="entry name" value="HisK_dim/P_sf"/>
</dbReference>
<dbReference type="Gene3D" id="1.10.155.10">
    <property type="entry name" value="Chemotaxis receptor methyltransferase CheR, N-terminal domain"/>
    <property type="match status" value="1"/>
</dbReference>
<dbReference type="GO" id="GO:0008984">
    <property type="term" value="F:protein-glutamate methylesterase activity"/>
    <property type="evidence" value="ECO:0007669"/>
    <property type="project" value="InterPro"/>
</dbReference>
<evidence type="ECO:0000256" key="9">
    <source>
        <dbReference type="ARBA" id="ARBA00022741"/>
    </source>
</evidence>
<feature type="domain" description="Response regulatory" evidence="19">
    <location>
        <begin position="1247"/>
        <end position="1365"/>
    </location>
</feature>
<dbReference type="PROSITE" id="PS50123">
    <property type="entry name" value="CHER"/>
    <property type="match status" value="1"/>
</dbReference>
<dbReference type="Gene3D" id="3.40.50.2300">
    <property type="match status" value="1"/>
</dbReference>
<dbReference type="SUPFAM" id="SSF47384">
    <property type="entry name" value="Homodimeric domain of signal transducing histidine kinase"/>
    <property type="match status" value="1"/>
</dbReference>
<dbReference type="SMART" id="SM00138">
    <property type="entry name" value="MeTrc"/>
    <property type="match status" value="1"/>
</dbReference>
<dbReference type="InterPro" id="IPR003661">
    <property type="entry name" value="HisK_dim/P_dom"/>
</dbReference>
<dbReference type="PANTHER" id="PTHR24422">
    <property type="entry name" value="CHEMOTAXIS PROTEIN METHYLTRANSFERASE"/>
    <property type="match status" value="1"/>
</dbReference>
<keyword evidence="7 22" id="KW-0808">Transferase</keyword>
<evidence type="ECO:0000256" key="2">
    <source>
        <dbReference type="ARBA" id="ARBA00001541"/>
    </source>
</evidence>
<dbReference type="GO" id="GO:0005886">
    <property type="term" value="C:plasma membrane"/>
    <property type="evidence" value="ECO:0007669"/>
    <property type="project" value="UniProtKB-SubCell"/>
</dbReference>
<feature type="coiled-coil region" evidence="16">
    <location>
        <begin position="655"/>
        <end position="721"/>
    </location>
</feature>
<dbReference type="PANTHER" id="PTHR24422:SF27">
    <property type="entry name" value="PROTEIN-GLUTAMATE O-METHYLTRANSFERASE"/>
    <property type="match status" value="1"/>
</dbReference>
<evidence type="ECO:0000259" key="21">
    <source>
        <dbReference type="PROSITE" id="PS50123"/>
    </source>
</evidence>
<dbReference type="Pfam" id="PF02518">
    <property type="entry name" value="HATPase_c"/>
    <property type="match status" value="1"/>
</dbReference>
<evidence type="ECO:0000256" key="11">
    <source>
        <dbReference type="ARBA" id="ARBA00022840"/>
    </source>
</evidence>
<dbReference type="GO" id="GO:0032259">
    <property type="term" value="P:methylation"/>
    <property type="evidence" value="ECO:0007669"/>
    <property type="project" value="UniProtKB-KW"/>
</dbReference>
<dbReference type="GO" id="GO:0005524">
    <property type="term" value="F:ATP binding"/>
    <property type="evidence" value="ECO:0007669"/>
    <property type="project" value="UniProtKB-KW"/>
</dbReference>
<organism evidence="22 23">
    <name type="scientific">Hyalangium minutum</name>
    <dbReference type="NCBI Taxonomy" id="394096"/>
    <lineage>
        <taxon>Bacteria</taxon>
        <taxon>Pseudomonadati</taxon>
        <taxon>Myxococcota</taxon>
        <taxon>Myxococcia</taxon>
        <taxon>Myxococcales</taxon>
        <taxon>Cystobacterineae</taxon>
        <taxon>Archangiaceae</taxon>
        <taxon>Hyalangium</taxon>
    </lineage>
</organism>
<accession>A0A085W673</accession>
<dbReference type="SMART" id="SM00448">
    <property type="entry name" value="REC"/>
    <property type="match status" value="1"/>
</dbReference>
<dbReference type="GO" id="GO:0006935">
    <property type="term" value="P:chemotaxis"/>
    <property type="evidence" value="ECO:0007669"/>
    <property type="project" value="UniProtKB-UniRule"/>
</dbReference>
<dbReference type="PRINTS" id="PR00996">
    <property type="entry name" value="CHERMTFRASE"/>
</dbReference>
<evidence type="ECO:0000313" key="23">
    <source>
        <dbReference type="Proteomes" id="UP000028725"/>
    </source>
</evidence>
<feature type="active site" evidence="14">
    <location>
        <position position="34"/>
    </location>
</feature>
<dbReference type="SUPFAM" id="SSF53335">
    <property type="entry name" value="S-adenosyl-L-methionine-dependent methyltransferases"/>
    <property type="match status" value="1"/>
</dbReference>
<dbReference type="InterPro" id="IPR035965">
    <property type="entry name" value="PAS-like_dom_sf"/>
</dbReference>
<dbReference type="CDD" id="cd17580">
    <property type="entry name" value="REC_2_DhkD-like"/>
    <property type="match status" value="1"/>
</dbReference>
<evidence type="ECO:0000256" key="10">
    <source>
        <dbReference type="ARBA" id="ARBA00022777"/>
    </source>
</evidence>
<keyword evidence="6 22" id="KW-0489">Methyltransferase</keyword>
<evidence type="ECO:0000256" key="16">
    <source>
        <dbReference type="SAM" id="Coils"/>
    </source>
</evidence>
<reference evidence="22 23" key="1">
    <citation type="submission" date="2014-04" db="EMBL/GenBank/DDBJ databases">
        <title>Genome assembly of Hyalangium minutum DSM 14724.</title>
        <authorList>
            <person name="Sharma G."/>
            <person name="Subramanian S."/>
        </authorList>
    </citation>
    <scope>NUCLEOTIDE SEQUENCE [LARGE SCALE GENOMIC DNA]</scope>
    <source>
        <strain evidence="22 23">DSM 14724</strain>
    </source>
</reference>
<dbReference type="PROSITE" id="PS50110">
    <property type="entry name" value="RESPONSE_REGULATORY"/>
    <property type="match status" value="1"/>
</dbReference>
<dbReference type="SMART" id="SM00388">
    <property type="entry name" value="HisKA"/>
    <property type="match status" value="1"/>
</dbReference>
<dbReference type="Pfam" id="PF00512">
    <property type="entry name" value="HisKA"/>
    <property type="match status" value="1"/>
</dbReference>
<dbReference type="Pfam" id="PF01339">
    <property type="entry name" value="CheB_methylest"/>
    <property type="match status" value="1"/>
</dbReference>
<dbReference type="FunFam" id="3.30.565.10:FF:000023">
    <property type="entry name" value="PAS domain-containing sensor histidine kinase"/>
    <property type="match status" value="1"/>
</dbReference>
<evidence type="ECO:0000256" key="8">
    <source>
        <dbReference type="ARBA" id="ARBA00022691"/>
    </source>
</evidence>
<dbReference type="PATRIC" id="fig|394096.3.peg.7109"/>
<evidence type="ECO:0000256" key="3">
    <source>
        <dbReference type="ARBA" id="ARBA00004236"/>
    </source>
</evidence>
<dbReference type="SMART" id="SM00091">
    <property type="entry name" value="PAS"/>
    <property type="match status" value="2"/>
</dbReference>
<evidence type="ECO:0000256" key="14">
    <source>
        <dbReference type="PROSITE-ProRule" id="PRU00050"/>
    </source>
</evidence>
<dbReference type="InterPro" id="IPR022642">
    <property type="entry name" value="CheR_C"/>
</dbReference>
<keyword evidence="23" id="KW-1185">Reference proteome</keyword>
<evidence type="ECO:0000256" key="6">
    <source>
        <dbReference type="ARBA" id="ARBA00022603"/>
    </source>
</evidence>
<dbReference type="Pfam" id="PF03705">
    <property type="entry name" value="CheR_N"/>
    <property type="match status" value="1"/>
</dbReference>
<comment type="caution">
    <text evidence="22">The sequence shown here is derived from an EMBL/GenBank/DDBJ whole genome shotgun (WGS) entry which is preliminary data.</text>
</comment>
<dbReference type="SMART" id="SM00387">
    <property type="entry name" value="HATPase_c"/>
    <property type="match status" value="1"/>
</dbReference>
<proteinExistence type="predicted"/>
<dbReference type="PROSITE" id="PS50109">
    <property type="entry name" value="HIS_KIN"/>
    <property type="match status" value="1"/>
</dbReference>
<evidence type="ECO:0000313" key="22">
    <source>
        <dbReference type="EMBL" id="KFE63186.1"/>
    </source>
</evidence>
<dbReference type="InterPro" id="IPR000014">
    <property type="entry name" value="PAS"/>
</dbReference>
<dbReference type="Gene3D" id="3.40.50.180">
    <property type="entry name" value="Methylesterase CheB, C-terminal domain"/>
    <property type="match status" value="1"/>
</dbReference>
<dbReference type="Proteomes" id="UP000028725">
    <property type="component" value="Unassembled WGS sequence"/>
</dbReference>
<dbReference type="Pfam" id="PF13596">
    <property type="entry name" value="PAS_10"/>
    <property type="match status" value="1"/>
</dbReference>
<dbReference type="InterPro" id="IPR005467">
    <property type="entry name" value="His_kinase_dom"/>
</dbReference>
<dbReference type="InterPro" id="IPR000673">
    <property type="entry name" value="Sig_transdc_resp-reg_Me-estase"/>
</dbReference>
<keyword evidence="13" id="KW-0472">Membrane</keyword>
<dbReference type="InterPro" id="IPR011006">
    <property type="entry name" value="CheY-like_superfamily"/>
</dbReference>
<feature type="region of interest" description="Disordered" evidence="17">
    <location>
        <begin position="476"/>
        <end position="497"/>
    </location>
</feature>
<evidence type="ECO:0000256" key="4">
    <source>
        <dbReference type="ARBA" id="ARBA00022475"/>
    </source>
</evidence>
<dbReference type="InterPro" id="IPR003594">
    <property type="entry name" value="HATPase_dom"/>
</dbReference>
<feature type="domain" description="Histidine kinase" evidence="18">
    <location>
        <begin position="993"/>
        <end position="1211"/>
    </location>
</feature>
<feature type="domain" description="CheB-type methylesterase" evidence="20">
    <location>
        <begin position="1"/>
        <end position="179"/>
    </location>
</feature>
<name>A0A085W673_9BACT</name>
<dbReference type="CDD" id="cd00082">
    <property type="entry name" value="HisKA"/>
    <property type="match status" value="1"/>
</dbReference>
<feature type="coiled-coil region" evidence="16">
    <location>
        <begin position="953"/>
        <end position="993"/>
    </location>
</feature>
<dbReference type="GO" id="GO:0008983">
    <property type="term" value="F:protein-glutamate O-methyltransferase activity"/>
    <property type="evidence" value="ECO:0007669"/>
    <property type="project" value="UniProtKB-EC"/>
</dbReference>
<keyword evidence="10" id="KW-0418">Kinase</keyword>
<dbReference type="CDD" id="cd16434">
    <property type="entry name" value="CheB-CheR_fusion"/>
    <property type="match status" value="1"/>
</dbReference>
<gene>
    <name evidence="22" type="ORF">DB31_2779</name>
</gene>
<dbReference type="Pfam" id="PF01739">
    <property type="entry name" value="CheR"/>
    <property type="match status" value="1"/>
</dbReference>
<comment type="subcellular location">
    <subcellularLocation>
        <location evidence="3">Cell membrane</location>
    </subcellularLocation>
</comment>
<dbReference type="GO" id="GO:0000156">
    <property type="term" value="F:phosphorelay response regulator activity"/>
    <property type="evidence" value="ECO:0007669"/>
    <property type="project" value="InterPro"/>
</dbReference>
<evidence type="ECO:0000259" key="18">
    <source>
        <dbReference type="PROSITE" id="PS50109"/>
    </source>
</evidence>
<feature type="domain" description="CheR-type methyltransferase" evidence="21">
    <location>
        <begin position="201"/>
        <end position="475"/>
    </location>
</feature>
<dbReference type="STRING" id="394096.DB31_2779"/>
<dbReference type="RefSeq" id="WP_044196396.1">
    <property type="nucleotide sequence ID" value="NZ_JMCB01000018.1"/>
</dbReference>
<dbReference type="Gene3D" id="3.30.450.20">
    <property type="entry name" value="PAS domain"/>
    <property type="match status" value="2"/>
</dbReference>
<dbReference type="SUPFAM" id="SSF52172">
    <property type="entry name" value="CheY-like"/>
    <property type="match status" value="1"/>
</dbReference>
<dbReference type="SUPFAM" id="SSF52738">
    <property type="entry name" value="Methylesterase CheB, C-terminal domain"/>
    <property type="match status" value="1"/>
</dbReference>
<feature type="region of interest" description="Disordered" evidence="17">
    <location>
        <begin position="1368"/>
        <end position="1392"/>
    </location>
</feature>
<evidence type="ECO:0000256" key="5">
    <source>
        <dbReference type="ARBA" id="ARBA00022553"/>
    </source>
</evidence>
<feature type="modified residue" description="4-aspartylphosphate" evidence="15">
    <location>
        <position position="1296"/>
    </location>
</feature>
<dbReference type="Gene3D" id="3.40.50.150">
    <property type="entry name" value="Vaccinia Virus protein VP39"/>
    <property type="match status" value="1"/>
</dbReference>
<evidence type="ECO:0000256" key="7">
    <source>
        <dbReference type="ARBA" id="ARBA00022679"/>
    </source>
</evidence>
<dbReference type="GO" id="GO:0000155">
    <property type="term" value="F:phosphorelay sensor kinase activity"/>
    <property type="evidence" value="ECO:0007669"/>
    <property type="project" value="InterPro"/>
</dbReference>
<evidence type="ECO:0000256" key="12">
    <source>
        <dbReference type="ARBA" id="ARBA00023012"/>
    </source>
</evidence>
<keyword evidence="16" id="KW-0175">Coiled coil</keyword>
<comment type="catalytic activity">
    <reaction evidence="1">
        <text>ATP + protein L-histidine = ADP + protein N-phospho-L-histidine.</text>
        <dbReference type="EC" id="2.7.13.3"/>
    </reaction>
</comment>
<dbReference type="InterPro" id="IPR000780">
    <property type="entry name" value="CheR_MeTrfase"/>
</dbReference>
<dbReference type="InterPro" id="IPR035909">
    <property type="entry name" value="CheB_C"/>
</dbReference>
<keyword evidence="4" id="KW-1003">Cell membrane</keyword>
<dbReference type="SUPFAM" id="SSF47757">
    <property type="entry name" value="Chemotaxis receptor methyltransferase CheR, N-terminal domain"/>
    <property type="match status" value="1"/>
</dbReference>
<evidence type="ECO:0000256" key="1">
    <source>
        <dbReference type="ARBA" id="ARBA00000085"/>
    </source>
</evidence>
<keyword evidence="11" id="KW-0067">ATP-binding</keyword>
<dbReference type="GO" id="GO:0005737">
    <property type="term" value="C:cytoplasm"/>
    <property type="evidence" value="ECO:0007669"/>
    <property type="project" value="InterPro"/>
</dbReference>
<comment type="catalytic activity">
    <reaction evidence="2">
        <text>L-glutamyl-[protein] + S-adenosyl-L-methionine = [protein]-L-glutamate 5-O-methyl ester + S-adenosyl-L-homocysteine</text>
        <dbReference type="Rhea" id="RHEA:24452"/>
        <dbReference type="Rhea" id="RHEA-COMP:10208"/>
        <dbReference type="Rhea" id="RHEA-COMP:10311"/>
        <dbReference type="ChEBI" id="CHEBI:29973"/>
        <dbReference type="ChEBI" id="CHEBI:57856"/>
        <dbReference type="ChEBI" id="CHEBI:59789"/>
        <dbReference type="ChEBI" id="CHEBI:82795"/>
        <dbReference type="EC" id="2.1.1.80"/>
    </reaction>
</comment>
<dbReference type="InterPro" id="IPR050903">
    <property type="entry name" value="Bact_Chemotaxis_MeTrfase"/>
</dbReference>
<keyword evidence="12" id="KW-0902">Two-component regulatory system</keyword>
<evidence type="ECO:0000259" key="20">
    <source>
        <dbReference type="PROSITE" id="PS50122"/>
    </source>
</evidence>
<dbReference type="SUPFAM" id="SSF55874">
    <property type="entry name" value="ATPase domain of HSP90 chaperone/DNA topoisomerase II/histidine kinase"/>
    <property type="match status" value="1"/>
</dbReference>
<dbReference type="Gene3D" id="3.30.565.10">
    <property type="entry name" value="Histidine kinase-like ATPase, C-terminal domain"/>
    <property type="match status" value="1"/>
</dbReference>
<sequence length="1392" mass="152794">MVGIGASAGGLEAFTQLLSLLPPDTGMAFVFIQHLSPTYTSFLSESLSKATQMPVTQAENGMRVKPNHVYVIPPDADMEITDDVLSLRARGNEAHKLHLPVDTFLRSLAAARGSHAIGVILSGTASDGTEGLRAIKEESGITLVQEPRSAKFGGMPQSAVQARVVDSCLALPQIAEELVRLSRHSYTTTAEAEWPRHAPDDEMLQRLFSLVRSAVGIDFSEYKSATFERRLARRMALRRMENLQDYVKFLEQAPDEAVALYEDVLIHVTSFFRDPEAFEALKKHVFPVLLKHAPEGAPLRLWAAGCSTGEEVYSLAISLLEFLGDVRRSGPIQIFGSDISAQAIEKARAGLYPDSALKDVSQERKTRFFTQVEGGYRISKAVRELCIFVRHDLARDPPFSKLDLVTCRNVLIYFTPELQKRVLATFHYCLNDPGFLLLGRTESISGFSQLFIPVNKAQKLLARSAGPSKLRFTRGSVFQPPEKPVSGHASMEHAGSPPDAARRIDRLLLSRYAPPGVVVNDKLEIVQFRGHTGPYLEPAPGEPQFNILKMAREGLLSPLRVALAQARKKSAPTRMEGVQVGQNGSTHLCDIVVVPVAGLPEEKERLYVVMFEEVALPGKRGKKPVHQETARPAKGKEAHRVPAMKLELAATKDYLQSLLEEHGRTNDALASANEELISSNEELQSLNEELETAKEELQSTNEELTTVNDELHSRNQELNLANSDLVNVLNTVDIPILILDLEQRIRRFTPKARSIMNVLPSDVGRPLKDITLNIDVPDLGSQVVEVIETATVREREVQDRAGHWYRMHLRPYKTTENRIDGAILSLVDIDALKSQVSQVEWARDYATGIVEAVQVPLMVLDADLRVLSANKAFYQAYKASAAETVTRSLFELSGGAWDVPELRASLGQMLAKNTLLEGLELEHVFPHVGRRRMALSARSVHSRTGMPMLLLAIEDITERKQRELERAELLAQAQQAKEEAERANRAKDQFLATLSHELRTPLSTMLMQAQLLRRGAMDDARLKRAGETIERSTKMQVQLIDDLLDVSRIVTGKLLMQLQPIHLHTVVQAALESVSAQADKKSITFEVALDESLGLISGDPTRLQQVVWNLLTNAIKFSPAGQRVTVVLEPMDGHARLRVSDRGAGIEAEALQRVFDRFMQEDSSNTRVFGGLGLGLAIVRHLVELHGGTVHAESPGKGQGATFTVILPLMPVSREQAGPVSPAGSEHTQAHPQPQSAGASLQLRGLRILVVDDDPETRETATELLRLAGAEVRTAESAETALALFEDFRPGVLLSDIAMPGQDGNTLIRKVRALGPKRGGDIPAIALTALVSDADRRAALGAGFQRHLAKPIDIDRLVEAVAETWTGAAPSKEGAASAPLSTVDKGHPRSGL</sequence>
<dbReference type="InterPro" id="IPR022641">
    <property type="entry name" value="CheR_N"/>
</dbReference>
<feature type="compositionally biased region" description="Polar residues" evidence="17">
    <location>
        <begin position="1226"/>
        <end position="1239"/>
    </location>
</feature>
<keyword evidence="14" id="KW-0378">Hydrolase</keyword>
<dbReference type="PROSITE" id="PS50122">
    <property type="entry name" value="CHEB"/>
    <property type="match status" value="1"/>
</dbReference>
<feature type="region of interest" description="Disordered" evidence="17">
    <location>
        <begin position="1215"/>
        <end position="1239"/>
    </location>
</feature>